<keyword evidence="4 6" id="KW-1133">Transmembrane helix</keyword>
<dbReference type="InterPro" id="IPR000731">
    <property type="entry name" value="SSD"/>
</dbReference>
<feature type="transmembrane region" description="Helical" evidence="6">
    <location>
        <begin position="729"/>
        <end position="748"/>
    </location>
</feature>
<dbReference type="STRING" id="880071.Fleli_3815"/>
<comment type="subcellular location">
    <subcellularLocation>
        <location evidence="1">Cell membrane</location>
        <topology evidence="1">Multi-pass membrane protein</topology>
    </subcellularLocation>
</comment>
<dbReference type="AlphaFoldDB" id="I4AQ86"/>
<accession>I4AQ86</accession>
<evidence type="ECO:0000313" key="9">
    <source>
        <dbReference type="Proteomes" id="UP000006054"/>
    </source>
</evidence>
<organism evidence="8 9">
    <name type="scientific">Bernardetia litoralis (strain ATCC 23117 / DSM 6794 / NBRC 15988 / NCIMB 1366 / Fx l1 / Sio-4)</name>
    <name type="common">Flexibacter litoralis</name>
    <dbReference type="NCBI Taxonomy" id="880071"/>
    <lineage>
        <taxon>Bacteria</taxon>
        <taxon>Pseudomonadati</taxon>
        <taxon>Bacteroidota</taxon>
        <taxon>Cytophagia</taxon>
        <taxon>Cytophagales</taxon>
        <taxon>Bernardetiaceae</taxon>
        <taxon>Bernardetia</taxon>
    </lineage>
</organism>
<evidence type="ECO:0000256" key="6">
    <source>
        <dbReference type="SAM" id="Phobius"/>
    </source>
</evidence>
<evidence type="ECO:0000313" key="8">
    <source>
        <dbReference type="EMBL" id="AFM06121.1"/>
    </source>
</evidence>
<dbReference type="Proteomes" id="UP000006054">
    <property type="component" value="Chromosome"/>
</dbReference>
<gene>
    <name evidence="8" type="ordered locus">Fleli_3815</name>
</gene>
<feature type="transmembrane region" description="Helical" evidence="6">
    <location>
        <begin position="418"/>
        <end position="438"/>
    </location>
</feature>
<sequence length="794" mass="88935" precursor="true">MWLKLANFILKNRLWLLILLFVLTAMMAFQGQKAELSYTFSKVVPDADEDIIFFNKFKELFGQDDNVVVLGVEDEKLFELENFQKWQNLLYDLEKIKFANTKNVEGFADSINAVTGVVGVGKLPYIYKNEDIKKFEPKSIFPQQVQTQKELDSLLDFTYKIKFYENQLINPENKASLVLVSLPPAITSTVYNYQTVMQISALGNKFTEETGIEIHYVGLPFLRVAISNKVKSEMVIFLSLSIAITAIFIFIFFRSFTPVLVSLSLITIVIIWTIGILGTLGYKITILTALLPPILVVIGIPNCVYFITKYHQECNTKGNKVDAIKYVVKKIGIVTLITNTTTAIGFLVLVSTGIGILSEFGMAAGITIFSTFFISITFLPIVFSYAPMPEGRKTKHLNRGLINNILIKFDFLIENHRAYIYGVTIFIIIVSSIGLYNIKANSFMVDDLPNDTKEKKDIAFIETNFKGTMPLEIIVDTGKPKAYRRTQTLKRIEEIEHYVDSSAHLSTPVSLITFIKAANQAYFNQSEQSYTLPDKRTGAYVLRYLKGQDDPTAISASFVDSTEQLLRVSLKVADIGSLRLDSLIRTSLQPELDRIFADSVGSTKMSARVTGTTPIFLKGNSYLINNLKWSLFLACFLVAMIIGALFQNIRVMLIAIIPNLIPLLVTAGIMGFFDIALKPSTALVFSIAFGIAVDDSLHFLARFRQELLAFDFDRHKAIDVAIRETGKSMIYTSVILFAGFIIFAFSSFGGTVALGLLTSITLLVAMFTNLILLPSLLLTFNANIRRSNHPIIED</sequence>
<dbReference type="PANTHER" id="PTHR33406">
    <property type="entry name" value="MEMBRANE PROTEIN MJ1562-RELATED"/>
    <property type="match status" value="1"/>
</dbReference>
<evidence type="ECO:0000256" key="1">
    <source>
        <dbReference type="ARBA" id="ARBA00004651"/>
    </source>
</evidence>
<feature type="transmembrane region" description="Helical" evidence="6">
    <location>
        <begin position="363"/>
        <end position="386"/>
    </location>
</feature>
<evidence type="ECO:0000256" key="3">
    <source>
        <dbReference type="ARBA" id="ARBA00022692"/>
    </source>
</evidence>
<dbReference type="HOGENOM" id="CLU_008861_1_0_10"/>
<evidence type="ECO:0000256" key="5">
    <source>
        <dbReference type="ARBA" id="ARBA00023136"/>
    </source>
</evidence>
<dbReference type="eggNOG" id="COG1033">
    <property type="taxonomic scope" value="Bacteria"/>
</dbReference>
<evidence type="ECO:0000256" key="4">
    <source>
        <dbReference type="ARBA" id="ARBA00022989"/>
    </source>
</evidence>
<dbReference type="OrthoDB" id="9805018at2"/>
<feature type="transmembrane region" description="Helical" evidence="6">
    <location>
        <begin position="260"/>
        <end position="280"/>
    </location>
</feature>
<dbReference type="KEGG" id="fli:Fleli_3815"/>
<dbReference type="GO" id="GO:0005886">
    <property type="term" value="C:plasma membrane"/>
    <property type="evidence" value="ECO:0007669"/>
    <property type="project" value="UniProtKB-SubCell"/>
</dbReference>
<keyword evidence="2" id="KW-1003">Cell membrane</keyword>
<keyword evidence="5 6" id="KW-0472">Membrane</keyword>
<feature type="transmembrane region" description="Helical" evidence="6">
    <location>
        <begin position="331"/>
        <end position="357"/>
    </location>
</feature>
<dbReference type="PROSITE" id="PS50156">
    <property type="entry name" value="SSD"/>
    <property type="match status" value="2"/>
</dbReference>
<dbReference type="SUPFAM" id="SSF82866">
    <property type="entry name" value="Multidrug efflux transporter AcrB transmembrane domain"/>
    <property type="match status" value="2"/>
</dbReference>
<dbReference type="InterPro" id="IPR004869">
    <property type="entry name" value="MMPL_dom"/>
</dbReference>
<dbReference type="InterPro" id="IPR050545">
    <property type="entry name" value="Mycobact_MmpL"/>
</dbReference>
<feature type="transmembrane region" description="Helical" evidence="6">
    <location>
        <begin position="653"/>
        <end position="676"/>
    </location>
</feature>
<dbReference type="Pfam" id="PF03176">
    <property type="entry name" value="MMPL"/>
    <property type="match status" value="2"/>
</dbReference>
<feature type="transmembrane region" description="Helical" evidence="6">
    <location>
        <begin position="286"/>
        <end position="310"/>
    </location>
</feature>
<dbReference type="EMBL" id="CP003345">
    <property type="protein sequence ID" value="AFM06121.1"/>
    <property type="molecule type" value="Genomic_DNA"/>
</dbReference>
<evidence type="ECO:0000256" key="2">
    <source>
        <dbReference type="ARBA" id="ARBA00022475"/>
    </source>
</evidence>
<dbReference type="PATRIC" id="fig|880071.3.peg.3818"/>
<protein>
    <submittedName>
        <fullName evidence="8">Putative RND superfamily exporter</fullName>
    </submittedName>
</protein>
<dbReference type="PANTHER" id="PTHR33406:SF12">
    <property type="entry name" value="BLR2997 PROTEIN"/>
    <property type="match status" value="1"/>
</dbReference>
<keyword evidence="9" id="KW-1185">Reference proteome</keyword>
<dbReference type="Gene3D" id="1.20.1640.10">
    <property type="entry name" value="Multidrug efflux transporter AcrB transmembrane domain"/>
    <property type="match status" value="2"/>
</dbReference>
<feature type="domain" description="SSD" evidence="7">
    <location>
        <begin position="653"/>
        <end position="779"/>
    </location>
</feature>
<evidence type="ECO:0000259" key="7">
    <source>
        <dbReference type="PROSITE" id="PS50156"/>
    </source>
</evidence>
<proteinExistence type="predicted"/>
<feature type="domain" description="SSD" evidence="7">
    <location>
        <begin position="260"/>
        <end position="385"/>
    </location>
</feature>
<feature type="transmembrane region" description="Helical" evidence="6">
    <location>
        <begin position="234"/>
        <end position="253"/>
    </location>
</feature>
<reference evidence="9" key="1">
    <citation type="submission" date="2012-06" db="EMBL/GenBank/DDBJ databases">
        <title>The complete genome of Flexibacter litoralis DSM 6794.</title>
        <authorList>
            <person name="Lucas S."/>
            <person name="Copeland A."/>
            <person name="Lapidus A."/>
            <person name="Glavina del Rio T."/>
            <person name="Dalin E."/>
            <person name="Tice H."/>
            <person name="Bruce D."/>
            <person name="Goodwin L."/>
            <person name="Pitluck S."/>
            <person name="Peters L."/>
            <person name="Ovchinnikova G."/>
            <person name="Lu M."/>
            <person name="Kyrpides N."/>
            <person name="Mavromatis K."/>
            <person name="Ivanova N."/>
            <person name="Brettin T."/>
            <person name="Detter J.C."/>
            <person name="Han C."/>
            <person name="Larimer F."/>
            <person name="Land M."/>
            <person name="Hauser L."/>
            <person name="Markowitz V."/>
            <person name="Cheng J.-F."/>
            <person name="Hugenholtz P."/>
            <person name="Woyke T."/>
            <person name="Wu D."/>
            <person name="Spring S."/>
            <person name="Lang E."/>
            <person name="Kopitz M."/>
            <person name="Brambilla E."/>
            <person name="Klenk H.-P."/>
            <person name="Eisen J.A."/>
        </authorList>
    </citation>
    <scope>NUCLEOTIDE SEQUENCE [LARGE SCALE GENOMIC DNA]</scope>
    <source>
        <strain evidence="9">ATCC 23117 / DSM 6794 / NBRC 15988 / NCIMB 1366 / Sio-4</strain>
    </source>
</reference>
<name>I4AQ86_BERLS</name>
<feature type="transmembrane region" description="Helical" evidence="6">
    <location>
        <begin position="627"/>
        <end position="646"/>
    </location>
</feature>
<keyword evidence="3 6" id="KW-0812">Transmembrane</keyword>
<feature type="transmembrane region" description="Helical" evidence="6">
    <location>
        <begin position="682"/>
        <end position="701"/>
    </location>
</feature>
<feature type="transmembrane region" description="Helical" evidence="6">
    <location>
        <begin position="754"/>
        <end position="778"/>
    </location>
</feature>